<evidence type="ECO:0000256" key="3">
    <source>
        <dbReference type="ARBA" id="ARBA00012438"/>
    </source>
</evidence>
<keyword evidence="7" id="KW-0418">Kinase</keyword>
<evidence type="ECO:0000256" key="1">
    <source>
        <dbReference type="ARBA" id="ARBA00000085"/>
    </source>
</evidence>
<dbReference type="Gene3D" id="1.10.287.130">
    <property type="match status" value="1"/>
</dbReference>
<keyword evidence="9" id="KW-0902">Two-component regulatory system</keyword>
<dbReference type="SUPFAM" id="SSF47384">
    <property type="entry name" value="Homodimeric domain of signal transducing histidine kinase"/>
    <property type="match status" value="1"/>
</dbReference>
<comment type="catalytic activity">
    <reaction evidence="1">
        <text>ATP + protein L-histidine = ADP + protein N-phospho-L-histidine.</text>
        <dbReference type="EC" id="2.7.13.3"/>
    </reaction>
</comment>
<dbReference type="SMART" id="SM00387">
    <property type="entry name" value="HATPase_c"/>
    <property type="match status" value="1"/>
</dbReference>
<evidence type="ECO:0000259" key="13">
    <source>
        <dbReference type="PROSITE" id="PS50885"/>
    </source>
</evidence>
<dbReference type="InterPro" id="IPR003660">
    <property type="entry name" value="HAMP_dom"/>
</dbReference>
<dbReference type="SMART" id="SM00388">
    <property type="entry name" value="HisKA"/>
    <property type="match status" value="1"/>
</dbReference>
<name>A0A934RV21_9BACT</name>
<dbReference type="Pfam" id="PF00512">
    <property type="entry name" value="HisKA"/>
    <property type="match status" value="1"/>
</dbReference>
<organism evidence="14 15">
    <name type="scientific">Pelagicoccus mobilis</name>
    <dbReference type="NCBI Taxonomy" id="415221"/>
    <lineage>
        <taxon>Bacteria</taxon>
        <taxon>Pseudomonadati</taxon>
        <taxon>Verrucomicrobiota</taxon>
        <taxon>Opitutia</taxon>
        <taxon>Puniceicoccales</taxon>
        <taxon>Pelagicoccaceae</taxon>
        <taxon>Pelagicoccus</taxon>
    </lineage>
</organism>
<evidence type="ECO:0000256" key="11">
    <source>
        <dbReference type="SAM" id="Phobius"/>
    </source>
</evidence>
<feature type="domain" description="Histidine kinase" evidence="12">
    <location>
        <begin position="258"/>
        <end position="464"/>
    </location>
</feature>
<keyword evidence="6 11" id="KW-0812">Transmembrane</keyword>
<reference evidence="14" key="1">
    <citation type="submission" date="2021-01" db="EMBL/GenBank/DDBJ databases">
        <title>Modified the classification status of verrucomicrobia.</title>
        <authorList>
            <person name="Feng X."/>
        </authorList>
    </citation>
    <scope>NUCLEOTIDE SEQUENCE</scope>
    <source>
        <strain evidence="14">KCTC 13126</strain>
    </source>
</reference>
<dbReference type="InterPro" id="IPR036097">
    <property type="entry name" value="HisK_dim/P_sf"/>
</dbReference>
<keyword evidence="4" id="KW-0597">Phosphoprotein</keyword>
<evidence type="ECO:0000313" key="14">
    <source>
        <dbReference type="EMBL" id="MBK1875955.1"/>
    </source>
</evidence>
<dbReference type="PROSITE" id="PS50109">
    <property type="entry name" value="HIS_KIN"/>
    <property type="match status" value="1"/>
</dbReference>
<comment type="caution">
    <text evidence="14">The sequence shown here is derived from an EMBL/GenBank/DDBJ whole genome shotgun (WGS) entry which is preliminary data.</text>
</comment>
<dbReference type="PANTHER" id="PTHR45436:SF15">
    <property type="entry name" value="SENSOR HISTIDINE KINASE CUSS"/>
    <property type="match status" value="1"/>
</dbReference>
<keyword evidence="5" id="KW-0808">Transferase</keyword>
<dbReference type="RefSeq" id="WP_200354171.1">
    <property type="nucleotide sequence ID" value="NZ_JAENIL010000005.1"/>
</dbReference>
<dbReference type="InterPro" id="IPR050428">
    <property type="entry name" value="TCS_sensor_his_kinase"/>
</dbReference>
<dbReference type="GO" id="GO:0005886">
    <property type="term" value="C:plasma membrane"/>
    <property type="evidence" value="ECO:0007669"/>
    <property type="project" value="TreeGrafter"/>
</dbReference>
<comment type="subcellular location">
    <subcellularLocation>
        <location evidence="2">Membrane</location>
        <topology evidence="2">Multi-pass membrane protein</topology>
    </subcellularLocation>
</comment>
<evidence type="ECO:0000256" key="10">
    <source>
        <dbReference type="ARBA" id="ARBA00023136"/>
    </source>
</evidence>
<gene>
    <name evidence="14" type="ORF">JIN87_03685</name>
</gene>
<dbReference type="InterPro" id="IPR003594">
    <property type="entry name" value="HATPase_dom"/>
</dbReference>
<dbReference type="InterPro" id="IPR003661">
    <property type="entry name" value="HisK_dim/P_dom"/>
</dbReference>
<evidence type="ECO:0000256" key="7">
    <source>
        <dbReference type="ARBA" id="ARBA00022777"/>
    </source>
</evidence>
<dbReference type="Pfam" id="PF02518">
    <property type="entry name" value="HATPase_c"/>
    <property type="match status" value="1"/>
</dbReference>
<protein>
    <recommendedName>
        <fullName evidence="3">histidine kinase</fullName>
        <ecNumber evidence="3">2.7.13.3</ecNumber>
    </recommendedName>
</protein>
<dbReference type="Proteomes" id="UP000617628">
    <property type="component" value="Unassembled WGS sequence"/>
</dbReference>
<dbReference type="CDD" id="cd00082">
    <property type="entry name" value="HisKA"/>
    <property type="match status" value="1"/>
</dbReference>
<dbReference type="EMBL" id="JAENIL010000005">
    <property type="protein sequence ID" value="MBK1875955.1"/>
    <property type="molecule type" value="Genomic_DNA"/>
</dbReference>
<feature type="transmembrane region" description="Helical" evidence="11">
    <location>
        <begin position="6"/>
        <end position="28"/>
    </location>
</feature>
<dbReference type="EC" id="2.7.13.3" evidence="3"/>
<evidence type="ECO:0000256" key="4">
    <source>
        <dbReference type="ARBA" id="ARBA00022553"/>
    </source>
</evidence>
<feature type="domain" description="HAMP" evidence="13">
    <location>
        <begin position="197"/>
        <end position="250"/>
    </location>
</feature>
<evidence type="ECO:0000313" key="15">
    <source>
        <dbReference type="Proteomes" id="UP000617628"/>
    </source>
</evidence>
<evidence type="ECO:0000259" key="12">
    <source>
        <dbReference type="PROSITE" id="PS50109"/>
    </source>
</evidence>
<dbReference type="PROSITE" id="PS50885">
    <property type="entry name" value="HAMP"/>
    <property type="match status" value="1"/>
</dbReference>
<proteinExistence type="predicted"/>
<evidence type="ECO:0000256" key="9">
    <source>
        <dbReference type="ARBA" id="ARBA00023012"/>
    </source>
</evidence>
<keyword evidence="15" id="KW-1185">Reference proteome</keyword>
<dbReference type="InterPro" id="IPR036890">
    <property type="entry name" value="HATPase_C_sf"/>
</dbReference>
<dbReference type="Gene3D" id="3.30.565.10">
    <property type="entry name" value="Histidine kinase-like ATPase, C-terminal domain"/>
    <property type="match status" value="1"/>
</dbReference>
<dbReference type="SUPFAM" id="SSF55874">
    <property type="entry name" value="ATPase domain of HSP90 chaperone/DNA topoisomerase II/histidine kinase"/>
    <property type="match status" value="1"/>
</dbReference>
<dbReference type="PANTHER" id="PTHR45436">
    <property type="entry name" value="SENSOR HISTIDINE KINASE YKOH"/>
    <property type="match status" value="1"/>
</dbReference>
<evidence type="ECO:0000256" key="5">
    <source>
        <dbReference type="ARBA" id="ARBA00022679"/>
    </source>
</evidence>
<evidence type="ECO:0000256" key="6">
    <source>
        <dbReference type="ARBA" id="ARBA00022692"/>
    </source>
</evidence>
<evidence type="ECO:0000256" key="2">
    <source>
        <dbReference type="ARBA" id="ARBA00004141"/>
    </source>
</evidence>
<keyword evidence="8 11" id="KW-1133">Transmembrane helix</keyword>
<accession>A0A934RV21</accession>
<dbReference type="InterPro" id="IPR005467">
    <property type="entry name" value="His_kinase_dom"/>
</dbReference>
<dbReference type="GO" id="GO:0000155">
    <property type="term" value="F:phosphorelay sensor kinase activity"/>
    <property type="evidence" value="ECO:0007669"/>
    <property type="project" value="InterPro"/>
</dbReference>
<dbReference type="AlphaFoldDB" id="A0A934RV21"/>
<keyword evidence="10 11" id="KW-0472">Membrane</keyword>
<sequence length="464" mass="51426">MSSVRGMLLLWLLPGFAVICFLGGVTLYQSEKARMEVDLKSELGELSVVGRNALIPVRPRGPRPPRILDVDGQEEADPLSLILAAFSDRDSGKYFQQWNEDGDVMRRSNSLRGRNLSIPEADSRASEEYEEFLDDGERVFSRKVRMGPRYDPERGTVVFAISCGDLDEQLELFGRKLVGGGVVCCFALSGLLVIASRFALKPVEEIGRRASKLSADSLHERFRVDVLPMELRPIANRLNDLMNRLEDSFVRERRFSSDLAHEIRTPLASILSMAEVAAKWPDDQSVEGFEEIANVAKKMKSTVNSLLMLARLEGKVGQPERELIGLKGIVSESLRLREALIDERSLKLSVEADEEVEVLADPVLMDSIVSNLLGNALLYAPSGTLVRIIIGGEGVLLRVLNDAPDLNEDDVQVMFDRLWRHDKARSDDSHVGLGLSIAKRCAEVLDLSLKASLVDGVLEMQLSG</sequence>
<evidence type="ECO:0000256" key="8">
    <source>
        <dbReference type="ARBA" id="ARBA00022989"/>
    </source>
</evidence>